<feature type="compositionally biased region" description="Basic and acidic residues" evidence="1">
    <location>
        <begin position="137"/>
        <end position="146"/>
    </location>
</feature>
<feature type="compositionally biased region" description="Pro residues" evidence="1">
    <location>
        <begin position="62"/>
        <end position="80"/>
    </location>
</feature>
<evidence type="ECO:0000313" key="3">
    <source>
        <dbReference type="Proteomes" id="UP000436088"/>
    </source>
</evidence>
<dbReference type="Proteomes" id="UP000436088">
    <property type="component" value="Unassembled WGS sequence"/>
</dbReference>
<accession>A0A6A2Y3D9</accession>
<feature type="compositionally biased region" description="Low complexity" evidence="1">
    <location>
        <begin position="189"/>
        <end position="205"/>
    </location>
</feature>
<dbReference type="AlphaFoldDB" id="A0A6A2Y3D9"/>
<feature type="compositionally biased region" description="Basic and acidic residues" evidence="1">
    <location>
        <begin position="173"/>
        <end position="182"/>
    </location>
</feature>
<comment type="caution">
    <text evidence="2">The sequence shown here is derived from an EMBL/GenBank/DDBJ whole genome shotgun (WGS) entry which is preliminary data.</text>
</comment>
<protein>
    <submittedName>
        <fullName evidence="2">Fasciclin-like arabinogalactan protein 13-like</fullName>
    </submittedName>
</protein>
<name>A0A6A2Y3D9_HIBSY</name>
<feature type="region of interest" description="Disordered" evidence="1">
    <location>
        <begin position="20"/>
        <end position="146"/>
    </location>
</feature>
<organism evidence="2 3">
    <name type="scientific">Hibiscus syriacus</name>
    <name type="common">Rose of Sharon</name>
    <dbReference type="NCBI Taxonomy" id="106335"/>
    <lineage>
        <taxon>Eukaryota</taxon>
        <taxon>Viridiplantae</taxon>
        <taxon>Streptophyta</taxon>
        <taxon>Embryophyta</taxon>
        <taxon>Tracheophyta</taxon>
        <taxon>Spermatophyta</taxon>
        <taxon>Magnoliopsida</taxon>
        <taxon>eudicotyledons</taxon>
        <taxon>Gunneridae</taxon>
        <taxon>Pentapetalae</taxon>
        <taxon>rosids</taxon>
        <taxon>malvids</taxon>
        <taxon>Malvales</taxon>
        <taxon>Malvaceae</taxon>
        <taxon>Malvoideae</taxon>
        <taxon>Hibiscus</taxon>
    </lineage>
</organism>
<evidence type="ECO:0000313" key="2">
    <source>
        <dbReference type="EMBL" id="KAE8670146.1"/>
    </source>
</evidence>
<feature type="compositionally biased region" description="Low complexity" evidence="1">
    <location>
        <begin position="21"/>
        <end position="47"/>
    </location>
</feature>
<reference evidence="2" key="1">
    <citation type="submission" date="2019-09" db="EMBL/GenBank/DDBJ databases">
        <title>Draft genome information of white flower Hibiscus syriacus.</title>
        <authorList>
            <person name="Kim Y.-M."/>
        </authorList>
    </citation>
    <scope>NUCLEOTIDE SEQUENCE [LARGE SCALE GENOMIC DNA]</scope>
    <source>
        <strain evidence="2">YM2019G1</strain>
    </source>
</reference>
<keyword evidence="3" id="KW-1185">Reference proteome</keyword>
<dbReference type="EMBL" id="VEPZ02001516">
    <property type="protein sequence ID" value="KAE8670146.1"/>
    <property type="molecule type" value="Genomic_DNA"/>
</dbReference>
<gene>
    <name evidence="2" type="ORF">F3Y22_tig00112206pilonHSYRG00338</name>
</gene>
<feature type="region of interest" description="Disordered" evidence="1">
    <location>
        <begin position="168"/>
        <end position="205"/>
    </location>
</feature>
<evidence type="ECO:0000256" key="1">
    <source>
        <dbReference type="SAM" id="MobiDB-lite"/>
    </source>
</evidence>
<sequence>MARTNKYTSINFNHVIEKNLTSSSSSNKNPQTNPQSQSSFASYSSASNVKTHGRMLVLTRPSPKPVSTPPVLSPTLPKQPQPRSSLVPDKHPSSDQISLRPGSGISITGPEKKGVFVSGSAKSGRFVPPHLRPGFAGREEKPEPKVFRGREQGIKHFGSSGYYGEVMRPKSGGYEKIKRGGESDLGLIPRPRSSGSRPSSSGWYV</sequence>
<proteinExistence type="predicted"/>